<sequence length="80" mass="8809">MWSLEELKSIDDGGSFDLIVNEADKAANGDKLLKDKIWSLEELKSIDDCGSFDLIVNEKEKAANGDKLLKLGLLIDSGLR</sequence>
<name>A0AAD5IF76_ACENE</name>
<reference evidence="1" key="2">
    <citation type="submission" date="2023-02" db="EMBL/GenBank/DDBJ databases">
        <authorList>
            <person name="Swenson N.G."/>
            <person name="Wegrzyn J.L."/>
            <person name="Mcevoy S.L."/>
        </authorList>
    </citation>
    <scope>NUCLEOTIDE SEQUENCE</scope>
    <source>
        <strain evidence="1">91603</strain>
        <tissue evidence="1">Leaf</tissue>
    </source>
</reference>
<dbReference type="EMBL" id="JAJSOW010000106">
    <property type="protein sequence ID" value="KAI9161610.1"/>
    <property type="molecule type" value="Genomic_DNA"/>
</dbReference>
<protein>
    <submittedName>
        <fullName evidence="1">Uncharacterized protein</fullName>
    </submittedName>
</protein>
<gene>
    <name evidence="1" type="ORF">LWI28_019056</name>
</gene>
<dbReference type="Proteomes" id="UP001064489">
    <property type="component" value="Chromosome 2"/>
</dbReference>
<organism evidence="1 2">
    <name type="scientific">Acer negundo</name>
    <name type="common">Box elder</name>
    <dbReference type="NCBI Taxonomy" id="4023"/>
    <lineage>
        <taxon>Eukaryota</taxon>
        <taxon>Viridiplantae</taxon>
        <taxon>Streptophyta</taxon>
        <taxon>Embryophyta</taxon>
        <taxon>Tracheophyta</taxon>
        <taxon>Spermatophyta</taxon>
        <taxon>Magnoliopsida</taxon>
        <taxon>eudicotyledons</taxon>
        <taxon>Gunneridae</taxon>
        <taxon>Pentapetalae</taxon>
        <taxon>rosids</taxon>
        <taxon>malvids</taxon>
        <taxon>Sapindales</taxon>
        <taxon>Sapindaceae</taxon>
        <taxon>Hippocastanoideae</taxon>
        <taxon>Acereae</taxon>
        <taxon>Acer</taxon>
    </lineage>
</organism>
<evidence type="ECO:0000313" key="2">
    <source>
        <dbReference type="Proteomes" id="UP001064489"/>
    </source>
</evidence>
<keyword evidence="2" id="KW-1185">Reference proteome</keyword>
<dbReference type="AlphaFoldDB" id="A0AAD5IF76"/>
<accession>A0AAD5IF76</accession>
<comment type="caution">
    <text evidence="1">The sequence shown here is derived from an EMBL/GenBank/DDBJ whole genome shotgun (WGS) entry which is preliminary data.</text>
</comment>
<proteinExistence type="predicted"/>
<evidence type="ECO:0000313" key="1">
    <source>
        <dbReference type="EMBL" id="KAI9161610.1"/>
    </source>
</evidence>
<reference evidence="1" key="1">
    <citation type="journal article" date="2022" name="Plant J.">
        <title>Strategies of tolerance reflected in two North American maple genomes.</title>
        <authorList>
            <person name="McEvoy S.L."/>
            <person name="Sezen U.U."/>
            <person name="Trouern-Trend A."/>
            <person name="McMahon S.M."/>
            <person name="Schaberg P.G."/>
            <person name="Yang J."/>
            <person name="Wegrzyn J.L."/>
            <person name="Swenson N.G."/>
        </authorList>
    </citation>
    <scope>NUCLEOTIDE SEQUENCE</scope>
    <source>
        <strain evidence="1">91603</strain>
    </source>
</reference>